<dbReference type="SMART" id="SM00490">
    <property type="entry name" value="HELICc"/>
    <property type="match status" value="1"/>
</dbReference>
<keyword evidence="5" id="KW-0067">ATP-binding</keyword>
<dbReference type="InterPro" id="IPR027417">
    <property type="entry name" value="P-loop_NTPase"/>
</dbReference>
<evidence type="ECO:0000256" key="3">
    <source>
        <dbReference type="ARBA" id="ARBA00022801"/>
    </source>
</evidence>
<dbReference type="InterPro" id="IPR011545">
    <property type="entry name" value="DEAD/DEAH_box_helicase_dom"/>
</dbReference>
<dbReference type="Pfam" id="PF00270">
    <property type="entry name" value="DEAD"/>
    <property type="match status" value="1"/>
</dbReference>
<dbReference type="SMART" id="SM00487">
    <property type="entry name" value="DEXDc"/>
    <property type="match status" value="1"/>
</dbReference>
<dbReference type="InterPro" id="IPR001650">
    <property type="entry name" value="Helicase_C-like"/>
</dbReference>
<evidence type="ECO:0000259" key="9">
    <source>
        <dbReference type="PROSITE" id="PS51192"/>
    </source>
</evidence>
<evidence type="ECO:0000313" key="12">
    <source>
        <dbReference type="Proteomes" id="UP001057375"/>
    </source>
</evidence>
<feature type="compositionally biased region" description="Polar residues" evidence="8">
    <location>
        <begin position="510"/>
        <end position="523"/>
    </location>
</feature>
<dbReference type="InterPro" id="IPR014001">
    <property type="entry name" value="Helicase_ATP-bd"/>
</dbReference>
<sequence length="634" mass="71517">MIPPSTVYTDENILSTLKQWFHYDKFRGPQLKIIQSVLSGNDTFVLMPTGGGKSLCYQIPPLVSNKLCVVISPLISLMQDQCDALKRRQIPVASFCSAVSSGEKRSILDDLDSLNPRIRLLYTTPESLVTRPLSTILSNLSKANRLCLVAMDEAHCVSEWGHEFRQAYKRVGIVREMVGNNIPILALTATATTRVVKDIASILCLKPSFKTFRSSFDRPNIRFDVRYSEHLQAKGSSKMEDIIVLLSKWKDKSGIIYALRKKDCEEISKLCAEFIPGLTIRHYHAAMPDSEKKSILQRWGTGEIKVVVATVAFGMGIDKADVRYVIHHDIPKSMESFYQKSGRVGRDGKQAIAVLYYSRKEAQRILKFVQSGDSVGPSGCGRFEARVSSYRSVVDMCCLCGCRRRSILEYFNDPNLTALVSHRRCCDYCNNPEKVERIITGVCGLDGRKLTAQPHRSSSSFEDDMDKEESTLLKEIKKKKQRDSKSFSFSTASELVSSNHNKKKREKEISSVSKHLSRPSLNRTKTSSQSKGTSSKIKEMPYSAEMLEKWKTRKQTRDIIQKTLEQNVAARRGGVLSEQSARDRIASSLEARVNAEKGDYSVNVASLMKRLEKLNRERLVFNFSIELSRIGLTE</sequence>
<dbReference type="PANTHER" id="PTHR13710:SF155">
    <property type="entry name" value="ATP-DEPENDENT DNA HELICASE Q-LIKE 3"/>
    <property type="match status" value="1"/>
</dbReference>
<reference evidence="11" key="1">
    <citation type="submission" date="2022-03" db="EMBL/GenBank/DDBJ databases">
        <title>Draft genome sequence of Aduncisulcus paluster, a free-living microaerophilic Fornicata.</title>
        <authorList>
            <person name="Yuyama I."/>
            <person name="Kume K."/>
            <person name="Tamura T."/>
            <person name="Inagaki Y."/>
            <person name="Hashimoto T."/>
        </authorList>
    </citation>
    <scope>NUCLEOTIDE SEQUENCE</scope>
    <source>
        <strain evidence="11">NY0171</strain>
    </source>
</reference>
<keyword evidence="4" id="KW-0347">Helicase</keyword>
<dbReference type="Pfam" id="PF00271">
    <property type="entry name" value="Helicase_C"/>
    <property type="match status" value="1"/>
</dbReference>
<feature type="compositionally biased region" description="Polar residues" evidence="8">
    <location>
        <begin position="489"/>
        <end position="499"/>
    </location>
</feature>
<evidence type="ECO:0000256" key="2">
    <source>
        <dbReference type="ARBA" id="ARBA00022741"/>
    </source>
</evidence>
<dbReference type="PANTHER" id="PTHR13710">
    <property type="entry name" value="DNA HELICASE RECQ FAMILY MEMBER"/>
    <property type="match status" value="1"/>
</dbReference>
<evidence type="ECO:0000256" key="1">
    <source>
        <dbReference type="ARBA" id="ARBA00005446"/>
    </source>
</evidence>
<dbReference type="Gene3D" id="3.40.50.300">
    <property type="entry name" value="P-loop containing nucleotide triphosphate hydrolases"/>
    <property type="match status" value="2"/>
</dbReference>
<dbReference type="PROSITE" id="PS51192">
    <property type="entry name" value="HELICASE_ATP_BIND_1"/>
    <property type="match status" value="1"/>
</dbReference>
<proteinExistence type="inferred from homology"/>
<keyword evidence="12" id="KW-1185">Reference proteome</keyword>
<evidence type="ECO:0000256" key="4">
    <source>
        <dbReference type="ARBA" id="ARBA00022806"/>
    </source>
</evidence>
<feature type="compositionally biased region" description="Low complexity" evidence="8">
    <location>
        <begin position="524"/>
        <end position="535"/>
    </location>
</feature>
<evidence type="ECO:0000259" key="10">
    <source>
        <dbReference type="PROSITE" id="PS51194"/>
    </source>
</evidence>
<dbReference type="PROSITE" id="PS51194">
    <property type="entry name" value="HELICASE_CTER"/>
    <property type="match status" value="1"/>
</dbReference>
<protein>
    <recommendedName>
        <fullName evidence="7">DNA 3'-5' helicase</fullName>
        <ecNumber evidence="7">5.6.2.4</ecNumber>
    </recommendedName>
</protein>
<feature type="domain" description="Helicase ATP-binding" evidence="9">
    <location>
        <begin position="34"/>
        <end position="209"/>
    </location>
</feature>
<evidence type="ECO:0000256" key="5">
    <source>
        <dbReference type="ARBA" id="ARBA00022840"/>
    </source>
</evidence>
<comment type="catalytic activity">
    <reaction evidence="6">
        <text>Couples ATP hydrolysis with the unwinding of duplex DNA by translocating in the 3'-5' direction.</text>
        <dbReference type="EC" id="5.6.2.4"/>
    </reaction>
</comment>
<evidence type="ECO:0000256" key="7">
    <source>
        <dbReference type="ARBA" id="ARBA00034808"/>
    </source>
</evidence>
<feature type="domain" description="Helicase C-terminal" evidence="10">
    <location>
        <begin position="238"/>
        <end position="394"/>
    </location>
</feature>
<feature type="region of interest" description="Disordered" evidence="8">
    <location>
        <begin position="489"/>
        <end position="538"/>
    </location>
</feature>
<dbReference type="Proteomes" id="UP001057375">
    <property type="component" value="Unassembled WGS sequence"/>
</dbReference>
<comment type="similarity">
    <text evidence="1">Belongs to the helicase family. RecQ subfamily.</text>
</comment>
<name>A0ABQ5KR67_9EUKA</name>
<dbReference type="NCBIfam" id="TIGR00614">
    <property type="entry name" value="recQ_fam"/>
    <property type="match status" value="1"/>
</dbReference>
<gene>
    <name evidence="11" type="ORF">ADUPG1_008219</name>
</gene>
<dbReference type="SUPFAM" id="SSF52540">
    <property type="entry name" value="P-loop containing nucleoside triphosphate hydrolases"/>
    <property type="match status" value="1"/>
</dbReference>
<accession>A0ABQ5KR67</accession>
<evidence type="ECO:0000256" key="8">
    <source>
        <dbReference type="SAM" id="MobiDB-lite"/>
    </source>
</evidence>
<evidence type="ECO:0000313" key="11">
    <source>
        <dbReference type="EMBL" id="GKT34962.1"/>
    </source>
</evidence>
<dbReference type="EC" id="5.6.2.4" evidence="7"/>
<keyword evidence="2" id="KW-0547">Nucleotide-binding</keyword>
<dbReference type="EMBL" id="BQXS01010892">
    <property type="protein sequence ID" value="GKT34962.1"/>
    <property type="molecule type" value="Genomic_DNA"/>
</dbReference>
<organism evidence="11 12">
    <name type="scientific">Aduncisulcus paluster</name>
    <dbReference type="NCBI Taxonomy" id="2918883"/>
    <lineage>
        <taxon>Eukaryota</taxon>
        <taxon>Metamonada</taxon>
        <taxon>Carpediemonas-like organisms</taxon>
        <taxon>Aduncisulcus</taxon>
    </lineage>
</organism>
<comment type="caution">
    <text evidence="11">The sequence shown here is derived from an EMBL/GenBank/DDBJ whole genome shotgun (WGS) entry which is preliminary data.</text>
</comment>
<dbReference type="InterPro" id="IPR004589">
    <property type="entry name" value="DNA_helicase_ATP-dep_RecQ"/>
</dbReference>
<keyword evidence="3" id="KW-0378">Hydrolase</keyword>
<dbReference type="CDD" id="cd17920">
    <property type="entry name" value="DEXHc_RecQ"/>
    <property type="match status" value="1"/>
</dbReference>
<evidence type="ECO:0000256" key="6">
    <source>
        <dbReference type="ARBA" id="ARBA00034617"/>
    </source>
</evidence>